<dbReference type="InterPro" id="IPR025246">
    <property type="entry name" value="IS30-like_HTH"/>
</dbReference>
<comment type="caution">
    <text evidence="2">The sequence shown here is derived from an EMBL/GenBank/DDBJ whole genome shotgun (WGS) entry which is preliminary data.</text>
</comment>
<name>M9M1A6_PAEPP</name>
<dbReference type="Gene3D" id="1.10.10.60">
    <property type="entry name" value="Homeodomain-like"/>
    <property type="match status" value="1"/>
</dbReference>
<evidence type="ECO:0000313" key="2">
    <source>
        <dbReference type="EMBL" id="GAC42654.1"/>
    </source>
</evidence>
<organism evidence="2 3">
    <name type="scientific">Paenibacillus popilliae ATCC 14706</name>
    <dbReference type="NCBI Taxonomy" id="1212764"/>
    <lineage>
        <taxon>Bacteria</taxon>
        <taxon>Bacillati</taxon>
        <taxon>Bacillota</taxon>
        <taxon>Bacilli</taxon>
        <taxon>Bacillales</taxon>
        <taxon>Paenibacillaceae</taxon>
        <taxon>Paenibacillus</taxon>
    </lineage>
</organism>
<evidence type="ECO:0000313" key="3">
    <source>
        <dbReference type="Proteomes" id="UP000029453"/>
    </source>
</evidence>
<reference evidence="2 3" key="1">
    <citation type="submission" date="2012-10" db="EMBL/GenBank/DDBJ databases">
        <title>Draft Genome Sequence of Paenibacillus popilliae ATCC 14706T.</title>
        <authorList>
            <person name="Iiyama K."/>
            <person name="Mori K."/>
            <person name="Mon H."/>
            <person name="Chieda Y."/>
            <person name="Lee J.M."/>
            <person name="Kusakabe T."/>
            <person name="Tashiro K."/>
            <person name="Asano S."/>
            <person name="Yasunaga-Aoki C."/>
            <person name="Shimizu S."/>
        </authorList>
    </citation>
    <scope>NUCLEOTIDE SEQUENCE [LARGE SCALE GENOMIC DNA]</scope>
    <source>
        <strain evidence="2 3">ATCC 14706</strain>
    </source>
</reference>
<sequence length="58" mass="6639">MGVTTHTPLHKENLIMGYKHLSITERSKLELLVQMKCSLREIAKKLGRHPSTIGREIN</sequence>
<evidence type="ECO:0000259" key="1">
    <source>
        <dbReference type="Pfam" id="PF13936"/>
    </source>
</evidence>
<feature type="domain" description="Transposase IS30-like HTH" evidence="1">
    <location>
        <begin position="18"/>
        <end position="57"/>
    </location>
</feature>
<gene>
    <name evidence="2" type="ORF">PPOP_2012</name>
</gene>
<dbReference type="AlphaFoldDB" id="M9M1A6"/>
<accession>M9M1A6</accession>
<dbReference type="Proteomes" id="UP000029453">
    <property type="component" value="Unassembled WGS sequence"/>
</dbReference>
<dbReference type="EMBL" id="BALG01000133">
    <property type="protein sequence ID" value="GAC42654.1"/>
    <property type="molecule type" value="Genomic_DNA"/>
</dbReference>
<protein>
    <submittedName>
        <fullName evidence="2">Transposase and inactivated derivative</fullName>
    </submittedName>
</protein>
<keyword evidence="3" id="KW-1185">Reference proteome</keyword>
<proteinExistence type="predicted"/>
<dbReference type="Pfam" id="PF13936">
    <property type="entry name" value="HTH_38"/>
    <property type="match status" value="1"/>
</dbReference>